<organism evidence="2 3">
    <name type="scientific">Staurois parvus</name>
    <dbReference type="NCBI Taxonomy" id="386267"/>
    <lineage>
        <taxon>Eukaryota</taxon>
        <taxon>Metazoa</taxon>
        <taxon>Chordata</taxon>
        <taxon>Craniata</taxon>
        <taxon>Vertebrata</taxon>
        <taxon>Euteleostomi</taxon>
        <taxon>Amphibia</taxon>
        <taxon>Batrachia</taxon>
        <taxon>Anura</taxon>
        <taxon>Neobatrachia</taxon>
        <taxon>Ranoidea</taxon>
        <taxon>Ranidae</taxon>
        <taxon>Staurois</taxon>
    </lineage>
</organism>
<proteinExistence type="predicted"/>
<feature type="compositionally biased region" description="Pro residues" evidence="1">
    <location>
        <begin position="1"/>
        <end position="12"/>
    </location>
</feature>
<protein>
    <submittedName>
        <fullName evidence="2">Uncharacterized protein</fullName>
    </submittedName>
</protein>
<accession>A0ABN9A919</accession>
<dbReference type="EMBL" id="CATNWA010000033">
    <property type="protein sequence ID" value="CAI9531952.1"/>
    <property type="molecule type" value="Genomic_DNA"/>
</dbReference>
<name>A0ABN9A919_9NEOB</name>
<reference evidence="2" key="1">
    <citation type="submission" date="2023-05" db="EMBL/GenBank/DDBJ databases">
        <authorList>
            <person name="Stuckert A."/>
        </authorList>
    </citation>
    <scope>NUCLEOTIDE SEQUENCE</scope>
</reference>
<keyword evidence="3" id="KW-1185">Reference proteome</keyword>
<sequence length="45" mass="4808">MSPLQRPRPSPPVDAGIPLPGSVSCKRRDVRGTEPAGNSKILKKI</sequence>
<gene>
    <name evidence="2" type="ORF">SPARVUS_LOCUS89522</name>
</gene>
<comment type="caution">
    <text evidence="2">The sequence shown here is derived from an EMBL/GenBank/DDBJ whole genome shotgun (WGS) entry which is preliminary data.</text>
</comment>
<evidence type="ECO:0000313" key="2">
    <source>
        <dbReference type="EMBL" id="CAI9531952.1"/>
    </source>
</evidence>
<evidence type="ECO:0000256" key="1">
    <source>
        <dbReference type="SAM" id="MobiDB-lite"/>
    </source>
</evidence>
<dbReference type="PROSITE" id="PS51257">
    <property type="entry name" value="PROKAR_LIPOPROTEIN"/>
    <property type="match status" value="1"/>
</dbReference>
<feature type="region of interest" description="Disordered" evidence="1">
    <location>
        <begin position="1"/>
        <end position="45"/>
    </location>
</feature>
<dbReference type="Proteomes" id="UP001162483">
    <property type="component" value="Unassembled WGS sequence"/>
</dbReference>
<evidence type="ECO:0000313" key="3">
    <source>
        <dbReference type="Proteomes" id="UP001162483"/>
    </source>
</evidence>